<evidence type="ECO:0000256" key="10">
    <source>
        <dbReference type="RuleBase" id="RU003691"/>
    </source>
</evidence>
<dbReference type="PRINTS" id="PR00411">
    <property type="entry name" value="PNDRDTASEI"/>
</dbReference>
<keyword evidence="8" id="KW-0520">NAD</keyword>
<dbReference type="InterPro" id="IPR004099">
    <property type="entry name" value="Pyr_nucl-diS_OxRdtase_dimer"/>
</dbReference>
<feature type="binding site" evidence="8">
    <location>
        <begin position="177"/>
        <end position="184"/>
    </location>
    <ligand>
        <name>NAD(+)</name>
        <dbReference type="ChEBI" id="CHEBI:57540"/>
    </ligand>
</feature>
<dbReference type="Pfam" id="PF07992">
    <property type="entry name" value="Pyr_redox_2"/>
    <property type="match status" value="1"/>
</dbReference>
<dbReference type="InterPro" id="IPR036188">
    <property type="entry name" value="FAD/NAD-bd_sf"/>
</dbReference>
<feature type="binding site" evidence="8">
    <location>
        <position position="200"/>
    </location>
    <ligand>
        <name>NAD(+)</name>
        <dbReference type="ChEBI" id="CHEBI:57540"/>
    </ligand>
</feature>
<accession>A0A1M6R9W5</accession>
<dbReference type="Pfam" id="PF02852">
    <property type="entry name" value="Pyr_redox_dim"/>
    <property type="match status" value="1"/>
</dbReference>
<protein>
    <submittedName>
        <fullName evidence="13">Pyruvate/2-oxoglutarate dehydrogenase complex, dihydrolipoamide dehydrogenase (E3) component</fullName>
    </submittedName>
</protein>
<name>A0A1M6R9W5_9BACT</name>
<evidence type="ECO:0000313" key="14">
    <source>
        <dbReference type="Proteomes" id="UP000183994"/>
    </source>
</evidence>
<evidence type="ECO:0000259" key="11">
    <source>
        <dbReference type="Pfam" id="PF02852"/>
    </source>
</evidence>
<dbReference type="InterPro" id="IPR023753">
    <property type="entry name" value="FAD/NAD-binding_dom"/>
</dbReference>
<evidence type="ECO:0000256" key="8">
    <source>
        <dbReference type="PIRSR" id="PIRSR000350-3"/>
    </source>
</evidence>
<evidence type="ECO:0000256" key="6">
    <source>
        <dbReference type="ARBA" id="ARBA00023157"/>
    </source>
</evidence>
<feature type="binding site" evidence="8">
    <location>
        <begin position="140"/>
        <end position="142"/>
    </location>
    <ligand>
        <name>FAD</name>
        <dbReference type="ChEBI" id="CHEBI:57692"/>
    </ligand>
</feature>
<dbReference type="PROSITE" id="PS00076">
    <property type="entry name" value="PYRIDINE_REDOX_1"/>
    <property type="match status" value="1"/>
</dbReference>
<dbReference type="GO" id="GO:0003955">
    <property type="term" value="F:NAD(P)H dehydrogenase (quinone) activity"/>
    <property type="evidence" value="ECO:0007669"/>
    <property type="project" value="TreeGrafter"/>
</dbReference>
<feature type="binding site" evidence="8">
    <location>
        <position position="51"/>
    </location>
    <ligand>
        <name>FAD</name>
        <dbReference type="ChEBI" id="CHEBI:57692"/>
    </ligand>
</feature>
<evidence type="ECO:0000256" key="4">
    <source>
        <dbReference type="ARBA" id="ARBA00022857"/>
    </source>
</evidence>
<feature type="domain" description="FAD/NAD(P)-binding" evidence="12">
    <location>
        <begin position="4"/>
        <end position="323"/>
    </location>
</feature>
<dbReference type="InterPro" id="IPR016156">
    <property type="entry name" value="FAD/NAD-linked_Rdtase_dimer_sf"/>
</dbReference>
<dbReference type="GO" id="GO:0016668">
    <property type="term" value="F:oxidoreductase activity, acting on a sulfur group of donors, NAD(P) as acceptor"/>
    <property type="evidence" value="ECO:0007669"/>
    <property type="project" value="InterPro"/>
</dbReference>
<keyword evidence="4" id="KW-0521">NADP</keyword>
<evidence type="ECO:0000259" key="12">
    <source>
        <dbReference type="Pfam" id="PF07992"/>
    </source>
</evidence>
<dbReference type="Gene3D" id="3.50.50.60">
    <property type="entry name" value="FAD/NAD(P)-binding domain"/>
    <property type="match status" value="2"/>
</dbReference>
<keyword evidence="14" id="KW-1185">Reference proteome</keyword>
<dbReference type="Gene3D" id="3.30.390.30">
    <property type="match status" value="1"/>
</dbReference>
<feature type="disulfide bond" description="Redox-active" evidence="9">
    <location>
        <begin position="42"/>
        <end position="47"/>
    </location>
</feature>
<reference evidence="14" key="1">
    <citation type="submission" date="2016-11" db="EMBL/GenBank/DDBJ databases">
        <authorList>
            <person name="Varghese N."/>
            <person name="Submissions S."/>
        </authorList>
    </citation>
    <scope>NUCLEOTIDE SEQUENCE [LARGE SCALE GENOMIC DNA]</scope>
    <source>
        <strain evidence="14">DSM 16219</strain>
    </source>
</reference>
<gene>
    <name evidence="13" type="ORF">SAMN02745216_03229</name>
</gene>
<feature type="binding site" evidence="8">
    <location>
        <position position="268"/>
    </location>
    <ligand>
        <name>NAD(+)</name>
        <dbReference type="ChEBI" id="CHEBI:57540"/>
    </ligand>
</feature>
<feature type="domain" description="Pyridine nucleotide-disulphide oxidoreductase dimerisation" evidence="11">
    <location>
        <begin position="343"/>
        <end position="450"/>
    </location>
</feature>
<dbReference type="SUPFAM" id="SSF51905">
    <property type="entry name" value="FAD/NAD(P)-binding domain"/>
    <property type="match status" value="1"/>
</dbReference>
<keyword evidence="3 8" id="KW-0274">FAD</keyword>
<dbReference type="STRING" id="1121393.SAMN02745216_03229"/>
<keyword evidence="8" id="KW-0547">Nucleotide-binding</keyword>
<comment type="cofactor">
    <cofactor evidence="8">
        <name>FAD</name>
        <dbReference type="ChEBI" id="CHEBI:57692"/>
    </cofactor>
    <text evidence="8">Binds 1 FAD per subunit.</text>
</comment>
<keyword evidence="7 10" id="KW-0676">Redox-active center</keyword>
<organism evidence="13 14">
    <name type="scientific">Desulfatibacillum alkenivorans DSM 16219</name>
    <dbReference type="NCBI Taxonomy" id="1121393"/>
    <lineage>
        <taxon>Bacteria</taxon>
        <taxon>Pseudomonadati</taxon>
        <taxon>Thermodesulfobacteriota</taxon>
        <taxon>Desulfobacteria</taxon>
        <taxon>Desulfobacterales</taxon>
        <taxon>Desulfatibacillaceae</taxon>
        <taxon>Desulfatibacillum</taxon>
    </lineage>
</organism>
<evidence type="ECO:0000256" key="5">
    <source>
        <dbReference type="ARBA" id="ARBA00023002"/>
    </source>
</evidence>
<dbReference type="PANTHER" id="PTHR43014:SF2">
    <property type="entry name" value="MERCURIC REDUCTASE"/>
    <property type="match status" value="1"/>
</dbReference>
<evidence type="ECO:0000256" key="7">
    <source>
        <dbReference type="ARBA" id="ARBA00023284"/>
    </source>
</evidence>
<keyword evidence="5 10" id="KW-0560">Oxidoreductase</keyword>
<evidence type="ECO:0000256" key="1">
    <source>
        <dbReference type="ARBA" id="ARBA00007532"/>
    </source>
</evidence>
<evidence type="ECO:0000256" key="9">
    <source>
        <dbReference type="PIRSR" id="PIRSR000350-4"/>
    </source>
</evidence>
<sequence length="486" mass="52123">MADYDIGIIGGGAGGLTAASGAAQLGAKTLLVEKEPLLGGDCLHFGCVPSKTLIKSAKVYHYMKVARDFGLPAVDPPPVDFSQIAARIAGVIQTIQKHDSEERFCSLGAKVLFGEPVFSDEHTIDLDGKKITADHWVIATGSSAMIPPIPGLDQCPYLTNRDIFSLQELPESMIVLGGGPIGIEMSQAFARLGCQVTVVERNTQILGPEDADMAAIVQEALEKEGVTFQLGCTAQKVKDLGNSRQIVIQIEDGRSKTIEAREILVALGRKANVEGLNLDALAIRHSARGIPVDKRCRTKHKHIYAVGDCNGGLQFTHVAGYEGGIALSNAILHLPRKADYTWVPWCTYTDPEIGSIGMNEKRARAAGIEPNVIIEKFSGNDRALAEGRSAGCFKLVLDEKEKPIGVQVVGPDAGNIINQWVGIMNGKVKLSTVAGAIHPYPTLAEISKRAAGNVFAPKLYSEKVKKTLKFFFNLKGRACSLDSQEG</sequence>
<dbReference type="PRINTS" id="PR00368">
    <property type="entry name" value="FADPNR"/>
</dbReference>
<dbReference type="PIRSF" id="PIRSF000350">
    <property type="entry name" value="Mercury_reductase_MerA"/>
    <property type="match status" value="1"/>
</dbReference>
<dbReference type="GO" id="GO:0050660">
    <property type="term" value="F:flavin adenine dinucleotide binding"/>
    <property type="evidence" value="ECO:0007669"/>
    <property type="project" value="TreeGrafter"/>
</dbReference>
<dbReference type="AlphaFoldDB" id="A0A1M6R9W5"/>
<proteinExistence type="inferred from homology"/>
<feature type="binding site" evidence="8">
    <location>
        <position position="308"/>
    </location>
    <ligand>
        <name>FAD</name>
        <dbReference type="ChEBI" id="CHEBI:57692"/>
    </ligand>
</feature>
<dbReference type="InterPro" id="IPR001100">
    <property type="entry name" value="Pyr_nuc-diS_OxRdtase"/>
</dbReference>
<evidence type="ECO:0000256" key="3">
    <source>
        <dbReference type="ARBA" id="ARBA00022827"/>
    </source>
</evidence>
<evidence type="ECO:0000256" key="2">
    <source>
        <dbReference type="ARBA" id="ARBA00022630"/>
    </source>
</evidence>
<dbReference type="PANTHER" id="PTHR43014">
    <property type="entry name" value="MERCURIC REDUCTASE"/>
    <property type="match status" value="1"/>
</dbReference>
<dbReference type="InterPro" id="IPR012999">
    <property type="entry name" value="Pyr_OxRdtase_I_AS"/>
</dbReference>
<dbReference type="EMBL" id="FQZU01000021">
    <property type="protein sequence ID" value="SHK29216.1"/>
    <property type="molecule type" value="Genomic_DNA"/>
</dbReference>
<keyword evidence="6" id="KW-1015">Disulfide bond</keyword>
<keyword evidence="13" id="KW-0670">Pyruvate</keyword>
<dbReference type="FunFam" id="3.30.390.30:FF:000001">
    <property type="entry name" value="Dihydrolipoyl dehydrogenase"/>
    <property type="match status" value="1"/>
</dbReference>
<comment type="similarity">
    <text evidence="1 10">Belongs to the class-I pyridine nucleotide-disulfide oxidoreductase family.</text>
</comment>
<evidence type="ECO:0000313" key="13">
    <source>
        <dbReference type="EMBL" id="SHK29216.1"/>
    </source>
</evidence>
<keyword evidence="2 10" id="KW-0285">Flavoprotein</keyword>
<dbReference type="OrthoDB" id="9786429at2"/>
<dbReference type="Proteomes" id="UP000183994">
    <property type="component" value="Unassembled WGS sequence"/>
</dbReference>
<dbReference type="SUPFAM" id="SSF55424">
    <property type="entry name" value="FAD/NAD-linked reductases, dimerisation (C-terminal) domain"/>
    <property type="match status" value="1"/>
</dbReference>
<dbReference type="RefSeq" id="WP_073477290.1">
    <property type="nucleotide sequence ID" value="NZ_FQZU01000021.1"/>
</dbReference>